<protein>
    <submittedName>
        <fullName evidence="2">Uncharacterized protein</fullName>
    </submittedName>
</protein>
<evidence type="ECO:0000313" key="2">
    <source>
        <dbReference type="EMBL" id="KER21294.1"/>
    </source>
</evidence>
<dbReference type="CTD" id="20324521"/>
<sequence length="312" mass="35584">MRKNSAIYRIPCKDCDKRYIGQQDGSSPQEHMNISSLQKDTINFLSSPCTQITHEFDWSDARTLAEAGANNLREFMEACYSTEEAINKHIGIDPICRPGGARKHKKTTVSQGDKSAVVRELDTPLPYSMLVPVLRLQRSEESGGLEFGRDTKIGITLVRRRICYRHGREFLELWYSTADLINRCIEMDPIYARLPAKKPTSQPEHSRRTEYWMHKQRNQELLGSHAGDRKDKGYSSIEQITTAGDAKLKVHVGIGELEHRITEQPMEPPDRTTNRDQRSSPASSTYINTHVTLLNAQAQTHRYVPLRSPITH</sequence>
<keyword evidence="3" id="KW-1185">Reference proteome</keyword>
<name>A0A075A1M4_OPIVI</name>
<feature type="region of interest" description="Disordered" evidence="1">
    <location>
        <begin position="258"/>
        <end position="285"/>
    </location>
</feature>
<dbReference type="EMBL" id="KL596978">
    <property type="protein sequence ID" value="KER21294.1"/>
    <property type="molecule type" value="Genomic_DNA"/>
</dbReference>
<dbReference type="GeneID" id="20324521"/>
<gene>
    <name evidence="2" type="ORF">T265_10353</name>
</gene>
<reference evidence="2 3" key="1">
    <citation type="submission" date="2013-11" db="EMBL/GenBank/DDBJ databases">
        <title>Opisthorchis viverrini - life in the bile duct.</title>
        <authorList>
            <person name="Young N.D."/>
            <person name="Nagarajan N."/>
            <person name="Lin S.J."/>
            <person name="Korhonen P.K."/>
            <person name="Jex A.R."/>
            <person name="Hall R.S."/>
            <person name="Safavi-Hemami H."/>
            <person name="Kaewkong W."/>
            <person name="Bertrand D."/>
            <person name="Gao S."/>
            <person name="Seet Q."/>
            <person name="Wongkham S."/>
            <person name="Teh B.T."/>
            <person name="Wongkham C."/>
            <person name="Intapan P.M."/>
            <person name="Maleewong W."/>
            <person name="Yang X."/>
            <person name="Hu M."/>
            <person name="Wang Z."/>
            <person name="Hofmann A."/>
            <person name="Sternberg P.W."/>
            <person name="Tan P."/>
            <person name="Wang J."/>
            <person name="Gasser R.B."/>
        </authorList>
    </citation>
    <scope>NUCLEOTIDE SEQUENCE [LARGE SCALE GENOMIC DNA]</scope>
</reference>
<evidence type="ECO:0000256" key="1">
    <source>
        <dbReference type="SAM" id="MobiDB-lite"/>
    </source>
</evidence>
<feature type="compositionally biased region" description="Basic and acidic residues" evidence="1">
    <location>
        <begin position="258"/>
        <end position="278"/>
    </location>
</feature>
<organism evidence="2 3">
    <name type="scientific">Opisthorchis viverrini</name>
    <name type="common">Southeast Asian liver fluke</name>
    <dbReference type="NCBI Taxonomy" id="6198"/>
    <lineage>
        <taxon>Eukaryota</taxon>
        <taxon>Metazoa</taxon>
        <taxon>Spiralia</taxon>
        <taxon>Lophotrochozoa</taxon>
        <taxon>Platyhelminthes</taxon>
        <taxon>Trematoda</taxon>
        <taxon>Digenea</taxon>
        <taxon>Opisthorchiida</taxon>
        <taxon>Opisthorchiata</taxon>
        <taxon>Opisthorchiidae</taxon>
        <taxon>Opisthorchis</taxon>
    </lineage>
</organism>
<accession>A0A075A1M4</accession>
<proteinExistence type="predicted"/>
<dbReference type="RefSeq" id="XP_009174964.1">
    <property type="nucleotide sequence ID" value="XM_009176700.1"/>
</dbReference>
<dbReference type="AlphaFoldDB" id="A0A075A1M4"/>
<dbReference type="Proteomes" id="UP000054324">
    <property type="component" value="Unassembled WGS sequence"/>
</dbReference>
<evidence type="ECO:0000313" key="3">
    <source>
        <dbReference type="Proteomes" id="UP000054324"/>
    </source>
</evidence>
<dbReference type="KEGG" id="ovi:T265_10353"/>